<dbReference type="RefSeq" id="XP_007327804.1">
    <property type="nucleotide sequence ID" value="XM_007327742.1"/>
</dbReference>
<dbReference type="GeneID" id="18826489"/>
<feature type="region of interest" description="Disordered" evidence="1">
    <location>
        <begin position="260"/>
        <end position="287"/>
    </location>
</feature>
<dbReference type="STRING" id="597362.K5X2M4"/>
<feature type="compositionally biased region" description="Polar residues" evidence="1">
    <location>
        <begin position="266"/>
        <end position="282"/>
    </location>
</feature>
<accession>K5X2M4</accession>
<sequence>MGVKVSPFYGMVMGWRADSFDFTSTRTYKRDSIWLKCFAFYLLVAETVNTGLIIGLLYEPLILKYGQPAATTFFPVLLPAAVSTPVQLFIAWRIIIISGKRYFAFLIWAFALISTGGAIWLAHTVVDVKRFARKPDLHWPALTWLLASMIADVIITFSLVHSLAKRRTGIVQTDDIINKIIRMTIQTGLVTAIFAILDVICFLVIPNSTLNFVWDFALSKLYANALMSTLNARGGGFGRSQGMPTNVLFTEGSLSREASGMPGFQLSLTGRSKSLDMSSSRTGSRRTADDIEVGVSSVKEVREI</sequence>
<keyword evidence="2" id="KW-1133">Transmembrane helix</keyword>
<proteinExistence type="predicted"/>
<keyword evidence="2" id="KW-0812">Transmembrane</keyword>
<dbReference type="Proteomes" id="UP000008493">
    <property type="component" value="Unassembled WGS sequence"/>
</dbReference>
<feature type="transmembrane region" description="Helical" evidence="2">
    <location>
        <begin position="102"/>
        <end position="122"/>
    </location>
</feature>
<dbReference type="InParanoid" id="K5X2M4"/>
<reference evidence="5" key="1">
    <citation type="journal article" date="2012" name="Proc. Natl. Acad. Sci. U.S.A.">
        <title>Genome sequence of the button mushroom Agaricus bisporus reveals mechanisms governing adaptation to a humic-rich ecological niche.</title>
        <authorList>
            <person name="Morin E."/>
            <person name="Kohler A."/>
            <person name="Baker A.R."/>
            <person name="Foulongne-Oriol M."/>
            <person name="Lombard V."/>
            <person name="Nagy L.G."/>
            <person name="Ohm R.A."/>
            <person name="Patyshakuliyeva A."/>
            <person name="Brun A."/>
            <person name="Aerts A.L."/>
            <person name="Bailey A.M."/>
            <person name="Billette C."/>
            <person name="Coutinho P.M."/>
            <person name="Deakin G."/>
            <person name="Doddapaneni H."/>
            <person name="Floudas D."/>
            <person name="Grimwood J."/>
            <person name="Hilden K."/>
            <person name="Kuees U."/>
            <person name="LaButti K.M."/>
            <person name="Lapidus A."/>
            <person name="Lindquist E.A."/>
            <person name="Lucas S.M."/>
            <person name="Murat C."/>
            <person name="Riley R.W."/>
            <person name="Salamov A.A."/>
            <person name="Schmutz J."/>
            <person name="Subramanian V."/>
            <person name="Woesten H.A.B."/>
            <person name="Xu J."/>
            <person name="Eastwood D.C."/>
            <person name="Foster G.D."/>
            <person name="Sonnenberg A.S."/>
            <person name="Cullen D."/>
            <person name="de Vries R.P."/>
            <person name="Lundell T."/>
            <person name="Hibbett D.S."/>
            <person name="Henrissat B."/>
            <person name="Burton K.S."/>
            <person name="Kerrigan R.W."/>
            <person name="Challen M.P."/>
            <person name="Grigoriev I.V."/>
            <person name="Martin F."/>
        </authorList>
    </citation>
    <scope>NUCLEOTIDE SEQUENCE [LARGE SCALE GENOMIC DNA]</scope>
    <source>
        <strain evidence="5">JB137-S8 / ATCC MYA-4627 / FGSC 10392</strain>
    </source>
</reference>
<evidence type="ECO:0000256" key="1">
    <source>
        <dbReference type="SAM" id="MobiDB-lite"/>
    </source>
</evidence>
<organism evidence="4 5">
    <name type="scientific">Agaricus bisporus var. burnettii (strain JB137-S8 / ATCC MYA-4627 / FGSC 10392)</name>
    <name type="common">White button mushroom</name>
    <dbReference type="NCBI Taxonomy" id="597362"/>
    <lineage>
        <taxon>Eukaryota</taxon>
        <taxon>Fungi</taxon>
        <taxon>Dikarya</taxon>
        <taxon>Basidiomycota</taxon>
        <taxon>Agaricomycotina</taxon>
        <taxon>Agaricomycetes</taxon>
        <taxon>Agaricomycetidae</taxon>
        <taxon>Agaricales</taxon>
        <taxon>Agaricineae</taxon>
        <taxon>Agaricaceae</taxon>
        <taxon>Agaricus</taxon>
    </lineage>
</organism>
<dbReference type="Pfam" id="PF20152">
    <property type="entry name" value="DUF6534"/>
    <property type="match status" value="1"/>
</dbReference>
<dbReference type="KEGG" id="abp:AGABI1DRAFT126410"/>
<dbReference type="HOGENOM" id="CLU_046025_2_0_1"/>
<feature type="transmembrane region" description="Helical" evidence="2">
    <location>
        <begin position="142"/>
        <end position="164"/>
    </location>
</feature>
<keyword evidence="2" id="KW-0472">Membrane</keyword>
<evidence type="ECO:0000313" key="4">
    <source>
        <dbReference type="EMBL" id="EKM82061.1"/>
    </source>
</evidence>
<feature type="transmembrane region" description="Helical" evidence="2">
    <location>
        <begin position="33"/>
        <end position="58"/>
    </location>
</feature>
<gene>
    <name evidence="4" type="ORF">AGABI1DRAFT_126410</name>
</gene>
<feature type="transmembrane region" description="Helical" evidence="2">
    <location>
        <begin position="70"/>
        <end position="90"/>
    </location>
</feature>
<name>K5X2M4_AGABU</name>
<dbReference type="eggNOG" id="ENOG502RY7K">
    <property type="taxonomic scope" value="Eukaryota"/>
</dbReference>
<dbReference type="EMBL" id="JH971387">
    <property type="protein sequence ID" value="EKM82061.1"/>
    <property type="molecule type" value="Genomic_DNA"/>
</dbReference>
<dbReference type="OrthoDB" id="3265526at2759"/>
<dbReference type="OMA" id="KCFAFYL"/>
<evidence type="ECO:0000313" key="5">
    <source>
        <dbReference type="Proteomes" id="UP000008493"/>
    </source>
</evidence>
<feature type="domain" description="DUF6534" evidence="3">
    <location>
        <begin position="148"/>
        <end position="233"/>
    </location>
</feature>
<dbReference type="PANTHER" id="PTHR40465">
    <property type="entry name" value="CHROMOSOME 1, WHOLE GENOME SHOTGUN SEQUENCE"/>
    <property type="match status" value="1"/>
</dbReference>
<dbReference type="PANTHER" id="PTHR40465:SF1">
    <property type="entry name" value="DUF6534 DOMAIN-CONTAINING PROTEIN"/>
    <property type="match status" value="1"/>
</dbReference>
<dbReference type="AlphaFoldDB" id="K5X2M4"/>
<protein>
    <recommendedName>
        <fullName evidence="3">DUF6534 domain-containing protein</fullName>
    </recommendedName>
</protein>
<feature type="transmembrane region" description="Helical" evidence="2">
    <location>
        <begin position="185"/>
        <end position="205"/>
    </location>
</feature>
<keyword evidence="5" id="KW-1185">Reference proteome</keyword>
<evidence type="ECO:0000259" key="3">
    <source>
        <dbReference type="Pfam" id="PF20152"/>
    </source>
</evidence>
<dbReference type="InterPro" id="IPR045339">
    <property type="entry name" value="DUF6534"/>
</dbReference>
<evidence type="ECO:0000256" key="2">
    <source>
        <dbReference type="SAM" id="Phobius"/>
    </source>
</evidence>